<organism evidence="1">
    <name type="scientific">marine metagenome</name>
    <dbReference type="NCBI Taxonomy" id="408172"/>
    <lineage>
        <taxon>unclassified sequences</taxon>
        <taxon>metagenomes</taxon>
        <taxon>ecological metagenomes</taxon>
    </lineage>
</organism>
<dbReference type="AlphaFoldDB" id="A0A383C475"/>
<reference evidence="1" key="1">
    <citation type="submission" date="2018-05" db="EMBL/GenBank/DDBJ databases">
        <authorList>
            <person name="Lanie J.A."/>
            <person name="Ng W.-L."/>
            <person name="Kazmierczak K.M."/>
            <person name="Andrzejewski T.M."/>
            <person name="Davidsen T.M."/>
            <person name="Wayne K.J."/>
            <person name="Tettelin H."/>
            <person name="Glass J.I."/>
            <person name="Rusch D."/>
            <person name="Podicherti R."/>
            <person name="Tsui H.-C.T."/>
            <person name="Winkler M.E."/>
        </authorList>
    </citation>
    <scope>NUCLEOTIDE SEQUENCE</scope>
</reference>
<dbReference type="EMBL" id="UINC01205866">
    <property type="protein sequence ID" value="SVE27236.1"/>
    <property type="molecule type" value="Genomic_DNA"/>
</dbReference>
<feature type="non-terminal residue" evidence="1">
    <location>
        <position position="34"/>
    </location>
</feature>
<accession>A0A383C475</accession>
<gene>
    <name evidence="1" type="ORF">METZ01_LOCUS480090</name>
</gene>
<evidence type="ECO:0000313" key="1">
    <source>
        <dbReference type="EMBL" id="SVE27236.1"/>
    </source>
</evidence>
<sequence>MVEKLERLLQAIKAMIQSFKGVTGDNEALIKTLR</sequence>
<name>A0A383C475_9ZZZZ</name>
<protein>
    <submittedName>
        <fullName evidence="1">Uncharacterized protein</fullName>
    </submittedName>
</protein>
<feature type="non-terminal residue" evidence="1">
    <location>
        <position position="1"/>
    </location>
</feature>
<proteinExistence type="predicted"/>